<name>A0A918DI49_9ALTE</name>
<dbReference type="InterPro" id="IPR029016">
    <property type="entry name" value="GAF-like_dom_sf"/>
</dbReference>
<dbReference type="AlphaFoldDB" id="A0A918DI49"/>
<evidence type="ECO:0000256" key="7">
    <source>
        <dbReference type="ARBA" id="ARBA00022490"/>
    </source>
</evidence>
<comment type="cofactor">
    <cofactor evidence="2">
        <name>Mg(2+)</name>
        <dbReference type="ChEBI" id="CHEBI:18420"/>
    </cofactor>
</comment>
<dbReference type="InterPro" id="IPR036637">
    <property type="entry name" value="Phosphohistidine_dom_sf"/>
</dbReference>
<dbReference type="SUPFAM" id="SSF51621">
    <property type="entry name" value="Phosphoenolpyruvate/pyruvate domain"/>
    <property type="match status" value="1"/>
</dbReference>
<dbReference type="SUPFAM" id="SSF47831">
    <property type="entry name" value="Enzyme I of the PEP:sugar phosphotransferase system HPr-binding (sub)domain"/>
    <property type="match status" value="1"/>
</dbReference>
<dbReference type="EMBL" id="BMLS01000002">
    <property type="protein sequence ID" value="GGO68326.1"/>
    <property type="molecule type" value="Genomic_DNA"/>
</dbReference>
<gene>
    <name evidence="15" type="primary">ptsI-1</name>
    <name evidence="15" type="ORF">GCM10010982_16980</name>
</gene>
<dbReference type="RefSeq" id="WP_188693207.1">
    <property type="nucleotide sequence ID" value="NZ_BMLS01000002.1"/>
</dbReference>
<keyword evidence="11" id="KW-0479">Metal-binding</keyword>
<comment type="similarity">
    <text evidence="4">Belongs to the PEP-utilizing enzyme family.</text>
</comment>
<sequence>MLTQLKRIVQEVNQIPILDDALTLLAKRLQEVMKVDCCSIYLASYEQQHFMLMATEGLSKEAIGHVAIGFSEGLIGLIGQREEPINVEDAQSHPRFKHYPEVKEEKYHAFLGTPIIHQRKVLGVMTIQQKRKRKFSEDEEAFLVTLAAQMALEIAHAEARGALNIVDELSKQKWQKSLRGVPGSNGLAMGIGHVPNIKFSLRGLMLRRSADAAGQIAHYRDAVRQTRDEVQKLSDGMQGRVPDDVLAIFNLYQHLLDANSLGHEVEAKINAGWDAPSSLKMVVESYINQFRSMDDPYMQERAVDVEDLGNRVLGHLFNTSRAPVSIPDQAILVAEEVSASMLAEFPHGKLQGIISMRGSNNSHAAILARAMGLPAVMGVTDVPLSLLGGKEILLDGYSGEVIVSPSQSIRQEFQQLINEERELYGLLLEQADLPAETHDGHRVELLINAGLSAELEGVHSEVGDGVGLYRTEVPFMMRERFPSEHEQCQLYRSVLQMNPAKSITMRTLDVGGDKPLPYFTVTEENPFLGWRGIRMTLDHPEIFLVQVRAMLRASLGLDNLKIMLPMITTINEVNESKRLIRQAYYEVAEEAQLEGHTLSMPEVGVMLEVPAVIYQLPQLAAKVDFFSIGSNDLTQYLLAVDRNNARVSGLYDSYHPAVLKALKLIVEEAKRFNKPVTLCGELAGEPGGAILLLAMGYRKLSMNSFNLSKIKWVIRSLSMADAQLLLDEVLELEHPHQVRDRINRHLETLGLGGLVRAGK</sequence>
<dbReference type="InterPro" id="IPR023151">
    <property type="entry name" value="PEP_util_CS"/>
</dbReference>
<dbReference type="InterPro" id="IPR050499">
    <property type="entry name" value="PEP-utilizing_PTS_enzyme"/>
</dbReference>
<dbReference type="InterPro" id="IPR036618">
    <property type="entry name" value="PtsI_HPr-bd_sf"/>
</dbReference>
<dbReference type="Gene3D" id="3.50.30.10">
    <property type="entry name" value="Phosphohistidine domain"/>
    <property type="match status" value="1"/>
</dbReference>
<evidence type="ECO:0000256" key="1">
    <source>
        <dbReference type="ARBA" id="ARBA00000683"/>
    </source>
</evidence>
<evidence type="ECO:0000256" key="8">
    <source>
        <dbReference type="ARBA" id="ARBA00022597"/>
    </source>
</evidence>
<evidence type="ECO:0000256" key="2">
    <source>
        <dbReference type="ARBA" id="ARBA00001946"/>
    </source>
</evidence>
<dbReference type="Pfam" id="PF02896">
    <property type="entry name" value="PEP-utilizers_C"/>
    <property type="match status" value="1"/>
</dbReference>
<dbReference type="NCBIfam" id="NF008283">
    <property type="entry name" value="PRK11061.1"/>
    <property type="match status" value="1"/>
</dbReference>
<dbReference type="GO" id="GO:0008965">
    <property type="term" value="F:phosphoenolpyruvate-protein phosphotransferase activity"/>
    <property type="evidence" value="ECO:0007669"/>
    <property type="project" value="UniProtKB-EC"/>
</dbReference>
<dbReference type="SUPFAM" id="SSF52009">
    <property type="entry name" value="Phosphohistidine domain"/>
    <property type="match status" value="1"/>
</dbReference>
<dbReference type="PANTHER" id="PTHR46244:SF1">
    <property type="entry name" value="PHOSPHOENOLPYRUVATE-DEPENDENT PHOSPHOTRANSFERASE SYSTEM"/>
    <property type="match status" value="1"/>
</dbReference>
<dbReference type="Gene3D" id="3.30.450.40">
    <property type="match status" value="1"/>
</dbReference>
<dbReference type="EC" id="2.7.3.9" evidence="5"/>
<dbReference type="Pfam" id="PF05524">
    <property type="entry name" value="PEP-utilisers_N"/>
    <property type="match status" value="1"/>
</dbReference>
<proteinExistence type="inferred from homology"/>
<reference evidence="15" key="1">
    <citation type="journal article" date="2014" name="Int. J. Syst. Evol. Microbiol.">
        <title>Complete genome sequence of Corynebacterium casei LMG S-19264T (=DSM 44701T), isolated from a smear-ripened cheese.</title>
        <authorList>
            <consortium name="US DOE Joint Genome Institute (JGI-PGF)"/>
            <person name="Walter F."/>
            <person name="Albersmeier A."/>
            <person name="Kalinowski J."/>
            <person name="Ruckert C."/>
        </authorList>
    </citation>
    <scope>NUCLEOTIDE SEQUENCE</scope>
    <source>
        <strain evidence="15">CGMCC 1.7086</strain>
    </source>
</reference>
<dbReference type="Gene3D" id="3.20.20.60">
    <property type="entry name" value="Phosphoenolpyruvate-binding domains"/>
    <property type="match status" value="1"/>
</dbReference>
<dbReference type="PROSITE" id="PS00742">
    <property type="entry name" value="PEP_ENZYMES_2"/>
    <property type="match status" value="1"/>
</dbReference>
<keyword evidence="6" id="KW-0813">Transport</keyword>
<evidence type="ECO:0000256" key="10">
    <source>
        <dbReference type="ARBA" id="ARBA00022683"/>
    </source>
</evidence>
<keyword evidence="9" id="KW-0808">Transferase</keyword>
<comment type="caution">
    <text evidence="15">The sequence shown here is derived from an EMBL/GenBank/DDBJ whole genome shotgun (WGS) entry which is preliminary data.</text>
</comment>
<evidence type="ECO:0000256" key="6">
    <source>
        <dbReference type="ARBA" id="ARBA00022448"/>
    </source>
</evidence>
<evidence type="ECO:0000256" key="12">
    <source>
        <dbReference type="ARBA" id="ARBA00022777"/>
    </source>
</evidence>
<dbReference type="SUPFAM" id="SSF55781">
    <property type="entry name" value="GAF domain-like"/>
    <property type="match status" value="1"/>
</dbReference>
<dbReference type="InterPro" id="IPR000121">
    <property type="entry name" value="PEP_util_C"/>
</dbReference>
<evidence type="ECO:0000259" key="14">
    <source>
        <dbReference type="SMART" id="SM00065"/>
    </source>
</evidence>
<keyword evidence="10" id="KW-0598">Phosphotransferase system</keyword>
<dbReference type="InterPro" id="IPR006318">
    <property type="entry name" value="PTS_EI-like"/>
</dbReference>
<evidence type="ECO:0000313" key="15">
    <source>
        <dbReference type="EMBL" id="GGO68326.1"/>
    </source>
</evidence>
<dbReference type="GO" id="GO:0016301">
    <property type="term" value="F:kinase activity"/>
    <property type="evidence" value="ECO:0007669"/>
    <property type="project" value="UniProtKB-KW"/>
</dbReference>
<dbReference type="InterPro" id="IPR008731">
    <property type="entry name" value="PTS_EIN"/>
</dbReference>
<dbReference type="PANTHER" id="PTHR46244">
    <property type="entry name" value="PHOSPHOENOLPYRUVATE-PROTEIN PHOSPHOTRANSFERASE"/>
    <property type="match status" value="1"/>
</dbReference>
<reference evidence="15" key="2">
    <citation type="submission" date="2020-09" db="EMBL/GenBank/DDBJ databases">
        <authorList>
            <person name="Sun Q."/>
            <person name="Zhou Y."/>
        </authorList>
    </citation>
    <scope>NUCLEOTIDE SEQUENCE</scope>
    <source>
        <strain evidence="15">CGMCC 1.7086</strain>
    </source>
</reference>
<dbReference type="InterPro" id="IPR003018">
    <property type="entry name" value="GAF"/>
</dbReference>
<evidence type="ECO:0000256" key="13">
    <source>
        <dbReference type="ARBA" id="ARBA00022842"/>
    </source>
</evidence>
<dbReference type="SMART" id="SM00065">
    <property type="entry name" value="GAF"/>
    <property type="match status" value="1"/>
</dbReference>
<dbReference type="Gene3D" id="1.10.274.10">
    <property type="entry name" value="PtsI, HPr-binding domain"/>
    <property type="match status" value="1"/>
</dbReference>
<evidence type="ECO:0000256" key="5">
    <source>
        <dbReference type="ARBA" id="ARBA00012232"/>
    </source>
</evidence>
<comment type="catalytic activity">
    <reaction evidence="1">
        <text>L-histidyl-[protein] + phosphoenolpyruvate = N(pros)-phospho-L-histidyl-[protein] + pyruvate</text>
        <dbReference type="Rhea" id="RHEA:23880"/>
        <dbReference type="Rhea" id="RHEA-COMP:9745"/>
        <dbReference type="Rhea" id="RHEA-COMP:9746"/>
        <dbReference type="ChEBI" id="CHEBI:15361"/>
        <dbReference type="ChEBI" id="CHEBI:29979"/>
        <dbReference type="ChEBI" id="CHEBI:58702"/>
        <dbReference type="ChEBI" id="CHEBI:64837"/>
        <dbReference type="EC" id="2.7.3.9"/>
    </reaction>
</comment>
<dbReference type="GO" id="GO:0005737">
    <property type="term" value="C:cytoplasm"/>
    <property type="evidence" value="ECO:0007669"/>
    <property type="project" value="UniProtKB-SubCell"/>
</dbReference>
<keyword evidence="8" id="KW-0762">Sugar transport</keyword>
<keyword evidence="12" id="KW-0418">Kinase</keyword>
<evidence type="ECO:0000256" key="9">
    <source>
        <dbReference type="ARBA" id="ARBA00022679"/>
    </source>
</evidence>
<keyword evidence="16" id="KW-1185">Reference proteome</keyword>
<organism evidence="15 16">
    <name type="scientific">Bowmanella pacifica</name>
    <dbReference type="NCBI Taxonomy" id="502051"/>
    <lineage>
        <taxon>Bacteria</taxon>
        <taxon>Pseudomonadati</taxon>
        <taxon>Pseudomonadota</taxon>
        <taxon>Gammaproteobacteria</taxon>
        <taxon>Alteromonadales</taxon>
        <taxon>Alteromonadaceae</taxon>
        <taxon>Bowmanella</taxon>
    </lineage>
</organism>
<dbReference type="Proteomes" id="UP000606935">
    <property type="component" value="Unassembled WGS sequence"/>
</dbReference>
<dbReference type="GO" id="GO:0046872">
    <property type="term" value="F:metal ion binding"/>
    <property type="evidence" value="ECO:0007669"/>
    <property type="project" value="UniProtKB-KW"/>
</dbReference>
<dbReference type="InterPro" id="IPR008279">
    <property type="entry name" value="PEP-util_enz_mobile_dom"/>
</dbReference>
<dbReference type="GO" id="GO:0009401">
    <property type="term" value="P:phosphoenolpyruvate-dependent sugar phosphotransferase system"/>
    <property type="evidence" value="ECO:0007669"/>
    <property type="project" value="UniProtKB-KW"/>
</dbReference>
<evidence type="ECO:0000256" key="4">
    <source>
        <dbReference type="ARBA" id="ARBA00007837"/>
    </source>
</evidence>
<protein>
    <recommendedName>
        <fullName evidence="5">phosphoenolpyruvate--protein phosphotransferase</fullName>
        <ecNumber evidence="5">2.7.3.9</ecNumber>
    </recommendedName>
</protein>
<dbReference type="InterPro" id="IPR015813">
    <property type="entry name" value="Pyrv/PenolPyrv_kinase-like_dom"/>
</dbReference>
<dbReference type="InterPro" id="IPR040442">
    <property type="entry name" value="Pyrv_kinase-like_dom_sf"/>
</dbReference>
<comment type="subcellular location">
    <subcellularLocation>
        <location evidence="3">Cytoplasm</location>
    </subcellularLocation>
</comment>
<keyword evidence="7" id="KW-0963">Cytoplasm</keyword>
<keyword evidence="13" id="KW-0460">Magnesium</keyword>
<dbReference type="PRINTS" id="PR01736">
    <property type="entry name" value="PHPHTRNFRASE"/>
</dbReference>
<dbReference type="Pfam" id="PF00391">
    <property type="entry name" value="PEP-utilizers"/>
    <property type="match status" value="1"/>
</dbReference>
<dbReference type="NCBIfam" id="TIGR01417">
    <property type="entry name" value="PTS_I_fam"/>
    <property type="match status" value="1"/>
</dbReference>
<dbReference type="Pfam" id="PF01590">
    <property type="entry name" value="GAF"/>
    <property type="match status" value="1"/>
</dbReference>
<feature type="domain" description="GAF" evidence="14">
    <location>
        <begin position="17"/>
        <end position="164"/>
    </location>
</feature>
<evidence type="ECO:0000256" key="3">
    <source>
        <dbReference type="ARBA" id="ARBA00004496"/>
    </source>
</evidence>
<evidence type="ECO:0000313" key="16">
    <source>
        <dbReference type="Proteomes" id="UP000606935"/>
    </source>
</evidence>
<accession>A0A918DI49</accession>
<evidence type="ECO:0000256" key="11">
    <source>
        <dbReference type="ARBA" id="ARBA00022723"/>
    </source>
</evidence>